<organism evidence="1 2">
    <name type="scientific">Sediminicola luteus</name>
    <dbReference type="NCBI Taxonomy" id="319238"/>
    <lineage>
        <taxon>Bacteria</taxon>
        <taxon>Pseudomonadati</taxon>
        <taxon>Bacteroidota</taxon>
        <taxon>Flavobacteriia</taxon>
        <taxon>Flavobacteriales</taxon>
        <taxon>Flavobacteriaceae</taxon>
        <taxon>Sediminicola</taxon>
    </lineage>
</organism>
<dbReference type="AlphaFoldDB" id="A0A2A4G5T7"/>
<name>A0A2A4G5T7_9FLAO</name>
<evidence type="ECO:0000313" key="1">
    <source>
        <dbReference type="EMBL" id="PCE63793.1"/>
    </source>
</evidence>
<keyword evidence="2" id="KW-1185">Reference proteome</keyword>
<gene>
    <name evidence="1" type="ORF">B7P33_11005</name>
</gene>
<evidence type="ECO:0000313" key="2">
    <source>
        <dbReference type="Proteomes" id="UP000219559"/>
    </source>
</evidence>
<dbReference type="Proteomes" id="UP000219559">
    <property type="component" value="Unassembled WGS sequence"/>
</dbReference>
<dbReference type="RefSeq" id="WP_097442509.1">
    <property type="nucleotide sequence ID" value="NZ_NBWU01000004.1"/>
</dbReference>
<reference evidence="1 2" key="1">
    <citation type="submission" date="2017-04" db="EMBL/GenBank/DDBJ databases">
        <title>A new member of the family Flavobacteriaceae isolated from ascidians.</title>
        <authorList>
            <person name="Chen L."/>
        </authorList>
    </citation>
    <scope>NUCLEOTIDE SEQUENCE [LARGE SCALE GENOMIC DNA]</scope>
    <source>
        <strain evidence="1 2">HQA918</strain>
    </source>
</reference>
<evidence type="ECO:0008006" key="3">
    <source>
        <dbReference type="Google" id="ProtNLM"/>
    </source>
</evidence>
<proteinExistence type="predicted"/>
<accession>A0A2A4G5T7</accession>
<comment type="caution">
    <text evidence="1">The sequence shown here is derived from an EMBL/GenBank/DDBJ whole genome shotgun (WGS) entry which is preliminary data.</text>
</comment>
<sequence length="184" mass="20967">MPKIRLLSILVILFPIALYAQNLNDDKTVHHFSVIPKVGFYNWSDGGLAVGMEFKYNKNTLFYALDYLHLTELDTGFFSPSPIEYNNQIGFMIGKHFGEGLLQFLLQGGVGPFWGLKRTDLIENRMYDHKKFLTVGLIAKTGLTINPFHFLGLGLDVQLNLNPEKTVYVPTCSLVFNIRSKRKH</sequence>
<protein>
    <recommendedName>
        <fullName evidence="3">Outer membrane protein beta-barrel domain-containing protein</fullName>
    </recommendedName>
</protein>
<dbReference type="EMBL" id="NBWU01000004">
    <property type="protein sequence ID" value="PCE63793.1"/>
    <property type="molecule type" value="Genomic_DNA"/>
</dbReference>